<gene>
    <name evidence="2" type="ORF">NEZAVI_LOCUS396</name>
</gene>
<feature type="signal peptide" evidence="1">
    <location>
        <begin position="1"/>
        <end position="18"/>
    </location>
</feature>
<reference evidence="2" key="1">
    <citation type="submission" date="2022-01" db="EMBL/GenBank/DDBJ databases">
        <authorList>
            <person name="King R."/>
        </authorList>
    </citation>
    <scope>NUCLEOTIDE SEQUENCE</scope>
</reference>
<dbReference type="AlphaFoldDB" id="A0A9P0E5Q1"/>
<evidence type="ECO:0000256" key="1">
    <source>
        <dbReference type="SAM" id="SignalP"/>
    </source>
</evidence>
<protein>
    <recommendedName>
        <fullName evidence="4">Neuropeptide</fullName>
    </recommendedName>
</protein>
<evidence type="ECO:0008006" key="4">
    <source>
        <dbReference type="Google" id="ProtNLM"/>
    </source>
</evidence>
<evidence type="ECO:0000313" key="2">
    <source>
        <dbReference type="EMBL" id="CAH1388879.1"/>
    </source>
</evidence>
<name>A0A9P0E5Q1_NEZVI</name>
<keyword evidence="1" id="KW-0732">Signal</keyword>
<keyword evidence="3" id="KW-1185">Reference proteome</keyword>
<proteinExistence type="predicted"/>
<organism evidence="2 3">
    <name type="scientific">Nezara viridula</name>
    <name type="common">Southern green stink bug</name>
    <name type="synonym">Cimex viridulus</name>
    <dbReference type="NCBI Taxonomy" id="85310"/>
    <lineage>
        <taxon>Eukaryota</taxon>
        <taxon>Metazoa</taxon>
        <taxon>Ecdysozoa</taxon>
        <taxon>Arthropoda</taxon>
        <taxon>Hexapoda</taxon>
        <taxon>Insecta</taxon>
        <taxon>Pterygota</taxon>
        <taxon>Neoptera</taxon>
        <taxon>Paraneoptera</taxon>
        <taxon>Hemiptera</taxon>
        <taxon>Heteroptera</taxon>
        <taxon>Panheteroptera</taxon>
        <taxon>Pentatomomorpha</taxon>
        <taxon>Pentatomoidea</taxon>
        <taxon>Pentatomidae</taxon>
        <taxon>Pentatominae</taxon>
        <taxon>Nezara</taxon>
    </lineage>
</organism>
<dbReference type="Proteomes" id="UP001152798">
    <property type="component" value="Chromosome 1"/>
</dbReference>
<accession>A0A9P0E5Q1</accession>
<feature type="chain" id="PRO_5040118127" description="Neuropeptide" evidence="1">
    <location>
        <begin position="19"/>
        <end position="93"/>
    </location>
</feature>
<sequence length="93" mass="10793">MRILPFFYSIVFMVYTTGTPLNVENDQITIRSISREKQDDYIILKLQDKPIVMLFSEDISNGKKKKMFLVETGPQAEKITNELYNSKLDKAAK</sequence>
<evidence type="ECO:0000313" key="3">
    <source>
        <dbReference type="Proteomes" id="UP001152798"/>
    </source>
</evidence>
<dbReference type="EMBL" id="OV725077">
    <property type="protein sequence ID" value="CAH1388879.1"/>
    <property type="molecule type" value="Genomic_DNA"/>
</dbReference>